<dbReference type="AlphaFoldDB" id="A0A6J6E9G7"/>
<accession>A0A6J6E9G7</accession>
<protein>
    <submittedName>
        <fullName evidence="1">Unannotated protein</fullName>
    </submittedName>
</protein>
<name>A0A6J6E9G7_9ZZZZ</name>
<sequence>MTQNPINLSSQGPPSTLLPEIDPAIRHELIQASLAPESDRRTAVAEVVARHPRCIDAWVALGDLGRDVIERYACYRVAYHRGLDSLRQNGWRGSGYVRWSHEPNRGFLRALHHLGRLAETIGELDEAERCRLFVLQLEPNGVPVEA</sequence>
<dbReference type="InterPro" id="IPR014487">
    <property type="entry name" value="DUF3151"/>
</dbReference>
<dbReference type="Pfam" id="PF11349">
    <property type="entry name" value="DUF3151"/>
    <property type="match status" value="1"/>
</dbReference>
<evidence type="ECO:0000313" key="1">
    <source>
        <dbReference type="EMBL" id="CAB4570018.1"/>
    </source>
</evidence>
<reference evidence="1" key="1">
    <citation type="submission" date="2020-05" db="EMBL/GenBank/DDBJ databases">
        <authorList>
            <person name="Chiriac C."/>
            <person name="Salcher M."/>
            <person name="Ghai R."/>
            <person name="Kavagutti S V."/>
        </authorList>
    </citation>
    <scope>NUCLEOTIDE SEQUENCE</scope>
</reference>
<proteinExistence type="predicted"/>
<dbReference type="EMBL" id="CAEZTS010000016">
    <property type="protein sequence ID" value="CAB4570018.1"/>
    <property type="molecule type" value="Genomic_DNA"/>
</dbReference>
<organism evidence="1">
    <name type="scientific">freshwater metagenome</name>
    <dbReference type="NCBI Taxonomy" id="449393"/>
    <lineage>
        <taxon>unclassified sequences</taxon>
        <taxon>metagenomes</taxon>
        <taxon>ecological metagenomes</taxon>
    </lineage>
</organism>
<gene>
    <name evidence="1" type="ORF">UFOPK1722_00312</name>
</gene>